<proteinExistence type="predicted"/>
<protein>
    <recommendedName>
        <fullName evidence="3">DUF2946 domain-containing protein</fullName>
    </recommendedName>
</protein>
<dbReference type="AlphaFoldDB" id="A0AAW9FJF3"/>
<organism evidence="2">
    <name type="scientific">Agrobacterium rosae</name>
    <dbReference type="NCBI Taxonomy" id="1972867"/>
    <lineage>
        <taxon>Bacteria</taxon>
        <taxon>Pseudomonadati</taxon>
        <taxon>Pseudomonadota</taxon>
        <taxon>Alphaproteobacteria</taxon>
        <taxon>Hyphomicrobiales</taxon>
        <taxon>Rhizobiaceae</taxon>
        <taxon>Rhizobium/Agrobacterium group</taxon>
        <taxon>Agrobacterium</taxon>
    </lineage>
</organism>
<keyword evidence="1" id="KW-0732">Signal</keyword>
<name>A0AAW9FJF3_9HYPH</name>
<feature type="chain" id="PRO_5043634173" description="DUF2946 domain-containing protein" evidence="1">
    <location>
        <begin position="18"/>
        <end position="113"/>
    </location>
</feature>
<reference evidence="2" key="1">
    <citation type="journal article" date="2023" name="Phytobiomes J">
        <title>Deciphering the key players within the bacterial microbiota associated with aerial crown gall tumors on rhododendron: Insights into the gallobiome.</title>
        <authorList>
            <person name="Kuzmanovic N."/>
            <person name="Nesme J."/>
            <person name="Wolf J."/>
            <person name="Neumann-Schaal M."/>
            <person name="Petersen J."/>
            <person name="Fernandez-Gnecco G."/>
            <person name="Sproeer C."/>
            <person name="Bunk B."/>
            <person name="Overmann J."/>
            <person name="Sorensen S.J."/>
            <person name="Idczak E."/>
            <person name="Smalla K."/>
        </authorList>
    </citation>
    <scope>NUCLEOTIDE SEQUENCE</scope>
    <source>
        <strain evidence="2">Rho-11.1</strain>
    </source>
</reference>
<feature type="signal peptide" evidence="1">
    <location>
        <begin position="1"/>
        <end position="17"/>
    </location>
</feature>
<evidence type="ECO:0008006" key="3">
    <source>
        <dbReference type="Google" id="ProtNLM"/>
    </source>
</evidence>
<accession>A0AAW9FJF3</accession>
<sequence>MLMFLACMLCSAMPAQAALSTSMPVNTVKTHVSEMERGEHAMPMASSENAEKGDPCPHLGSTTHAPFCAACLVLIPELRFAEKGRAPLGYPRPELQQAFIGNIPPPPLPPPRA</sequence>
<gene>
    <name evidence="2" type="ORF">RMR22_11845</name>
</gene>
<comment type="caution">
    <text evidence="2">The sequence shown here is derived from an EMBL/GenBank/DDBJ whole genome shotgun (WGS) entry which is preliminary data.</text>
</comment>
<evidence type="ECO:0000313" key="2">
    <source>
        <dbReference type="EMBL" id="MDX8302943.1"/>
    </source>
</evidence>
<evidence type="ECO:0000256" key="1">
    <source>
        <dbReference type="SAM" id="SignalP"/>
    </source>
</evidence>
<dbReference type="EMBL" id="JAVRAF010000003">
    <property type="protein sequence ID" value="MDX8302943.1"/>
    <property type="molecule type" value="Genomic_DNA"/>
</dbReference>